<dbReference type="EMBL" id="CAKXAJ010025577">
    <property type="protein sequence ID" value="CAH2241485.1"/>
    <property type="molecule type" value="Genomic_DNA"/>
</dbReference>
<comment type="caution">
    <text evidence="1">The sequence shown here is derived from an EMBL/GenBank/DDBJ whole genome shotgun (WGS) entry which is preliminary data.</text>
</comment>
<reference evidence="1" key="1">
    <citation type="submission" date="2022-03" db="EMBL/GenBank/DDBJ databases">
        <authorList>
            <person name="Lindestad O."/>
        </authorList>
    </citation>
    <scope>NUCLEOTIDE SEQUENCE</scope>
</reference>
<protein>
    <submittedName>
        <fullName evidence="1">Jg10653 protein</fullName>
    </submittedName>
</protein>
<dbReference type="Proteomes" id="UP000838756">
    <property type="component" value="Unassembled WGS sequence"/>
</dbReference>
<keyword evidence="2" id="KW-1185">Reference proteome</keyword>
<dbReference type="AlphaFoldDB" id="A0A8S4RT29"/>
<name>A0A8S4RT29_9NEOP</name>
<gene>
    <name evidence="1" type="primary">jg10653</name>
    <name evidence="1" type="ORF">PAEG_LOCUS17921</name>
</gene>
<evidence type="ECO:0000313" key="2">
    <source>
        <dbReference type="Proteomes" id="UP000838756"/>
    </source>
</evidence>
<organism evidence="1 2">
    <name type="scientific">Pararge aegeria aegeria</name>
    <dbReference type="NCBI Taxonomy" id="348720"/>
    <lineage>
        <taxon>Eukaryota</taxon>
        <taxon>Metazoa</taxon>
        <taxon>Ecdysozoa</taxon>
        <taxon>Arthropoda</taxon>
        <taxon>Hexapoda</taxon>
        <taxon>Insecta</taxon>
        <taxon>Pterygota</taxon>
        <taxon>Neoptera</taxon>
        <taxon>Endopterygota</taxon>
        <taxon>Lepidoptera</taxon>
        <taxon>Glossata</taxon>
        <taxon>Ditrysia</taxon>
        <taxon>Papilionoidea</taxon>
        <taxon>Nymphalidae</taxon>
        <taxon>Satyrinae</taxon>
        <taxon>Satyrini</taxon>
        <taxon>Parargina</taxon>
        <taxon>Pararge</taxon>
    </lineage>
</organism>
<evidence type="ECO:0000313" key="1">
    <source>
        <dbReference type="EMBL" id="CAH2241485.1"/>
    </source>
</evidence>
<sequence length="96" mass="10668">MCPAIGGRLMMMPHPLSIPIAVNFPTLTVYTCATLIPQCCSKDLKYITIKPLTVYYRAWVFSQNVEDLGYSPQLRPIALGLNNIMALSGYRSPLGF</sequence>
<proteinExistence type="predicted"/>
<accession>A0A8S4RT29</accession>